<dbReference type="PANTHER" id="PTHR22749:SF6">
    <property type="entry name" value="RIBOFLAVIN KINASE"/>
    <property type="match status" value="1"/>
</dbReference>
<comment type="pathway">
    <text evidence="1 14">Cofactor biosynthesis; FAD biosynthesis; FAD from FMN: step 1/1.</text>
</comment>
<feature type="domain" description="Riboflavin kinase" evidence="15">
    <location>
        <begin position="184"/>
        <end position="314"/>
    </location>
</feature>
<organism evidence="16 17">
    <name type="scientific">Microbacterium mcarthurae</name>
    <dbReference type="NCBI Taxonomy" id="3035918"/>
    <lineage>
        <taxon>Bacteria</taxon>
        <taxon>Bacillati</taxon>
        <taxon>Actinomycetota</taxon>
        <taxon>Actinomycetes</taxon>
        <taxon>Micrococcales</taxon>
        <taxon>Microbacteriaceae</taxon>
        <taxon>Microbacterium</taxon>
    </lineage>
</organism>
<evidence type="ECO:0000259" key="15">
    <source>
        <dbReference type="SMART" id="SM00904"/>
    </source>
</evidence>
<name>A0ABW9GIF4_9MICO</name>
<evidence type="ECO:0000256" key="10">
    <source>
        <dbReference type="ARBA" id="ARBA00022840"/>
    </source>
</evidence>
<evidence type="ECO:0000256" key="4">
    <source>
        <dbReference type="ARBA" id="ARBA00022643"/>
    </source>
</evidence>
<keyword evidence="11" id="KW-0511">Multifunctional enzyme</keyword>
<dbReference type="SUPFAM" id="SSF52374">
    <property type="entry name" value="Nucleotidylyl transferase"/>
    <property type="match status" value="1"/>
</dbReference>
<dbReference type="NCBIfam" id="NF004160">
    <property type="entry name" value="PRK05627.1-3"/>
    <property type="match status" value="1"/>
</dbReference>
<dbReference type="EMBL" id="JAROCE010000004">
    <property type="protein sequence ID" value="MFM2721504.1"/>
    <property type="molecule type" value="Genomic_DNA"/>
</dbReference>
<keyword evidence="10 14" id="KW-0067">ATP-binding</keyword>
<comment type="pathway">
    <text evidence="2 14">Cofactor biosynthesis; FMN biosynthesis; FMN from riboflavin (ATP route): step 1/1.</text>
</comment>
<comment type="catalytic activity">
    <reaction evidence="12 14">
        <text>riboflavin + ATP = FMN + ADP + H(+)</text>
        <dbReference type="Rhea" id="RHEA:14357"/>
        <dbReference type="ChEBI" id="CHEBI:15378"/>
        <dbReference type="ChEBI" id="CHEBI:30616"/>
        <dbReference type="ChEBI" id="CHEBI:57986"/>
        <dbReference type="ChEBI" id="CHEBI:58210"/>
        <dbReference type="ChEBI" id="CHEBI:456216"/>
        <dbReference type="EC" id="2.7.1.26"/>
    </reaction>
</comment>
<comment type="caution">
    <text evidence="16">The sequence shown here is derived from an EMBL/GenBank/DDBJ whole genome shotgun (WGS) entry which is preliminary data.</text>
</comment>
<protein>
    <recommendedName>
        <fullName evidence="14">Riboflavin biosynthesis protein</fullName>
    </recommendedName>
    <domain>
        <recommendedName>
            <fullName evidence="14">Riboflavin kinase</fullName>
            <ecNumber evidence="14">2.7.1.26</ecNumber>
        </recommendedName>
        <alternativeName>
            <fullName evidence="14">Flavokinase</fullName>
        </alternativeName>
    </domain>
    <domain>
        <recommendedName>
            <fullName evidence="14">FMN adenylyltransferase</fullName>
            <ecNumber evidence="14">2.7.7.2</ecNumber>
        </recommendedName>
        <alternativeName>
            <fullName evidence="14">FAD pyrophosphorylase</fullName>
        </alternativeName>
        <alternativeName>
            <fullName evidence="14">FAD synthase</fullName>
        </alternativeName>
    </domain>
</protein>
<keyword evidence="4 14" id="KW-0288">FMN</keyword>
<evidence type="ECO:0000256" key="5">
    <source>
        <dbReference type="ARBA" id="ARBA00022679"/>
    </source>
</evidence>
<comment type="catalytic activity">
    <reaction evidence="13 14">
        <text>FMN + ATP + H(+) = FAD + diphosphate</text>
        <dbReference type="Rhea" id="RHEA:17237"/>
        <dbReference type="ChEBI" id="CHEBI:15378"/>
        <dbReference type="ChEBI" id="CHEBI:30616"/>
        <dbReference type="ChEBI" id="CHEBI:33019"/>
        <dbReference type="ChEBI" id="CHEBI:57692"/>
        <dbReference type="ChEBI" id="CHEBI:58210"/>
        <dbReference type="EC" id="2.7.7.2"/>
    </reaction>
</comment>
<sequence>MIVFRDPAEVPAGFGPSVVAIGKFDGVHTGHRAVIDRARVEAADGAEVVAVTFDRNPLSVLRPDTCPPDVIGPHQKLELLERAGVDATLLLTFDEALAAVPAEEFVRRVLVDALAARTVLVGRDFRFGAGGAGDPALLERMGSAHGFRVDVVDDVRAVHADRRVSSTWIREALSAGDIATATRLLGRWPSVWGEVVHGLKRGRELGYPTANLSPDLEGFVPADGVYAGWLIDVDGTRRISYPSAISIGTNPTFDDVHARQVEVYVLDETDLDLYGHHVEVRFVERVRGMAAFDGVDALLVQMADDVERVRGILH</sequence>
<evidence type="ECO:0000256" key="6">
    <source>
        <dbReference type="ARBA" id="ARBA00022695"/>
    </source>
</evidence>
<evidence type="ECO:0000256" key="9">
    <source>
        <dbReference type="ARBA" id="ARBA00022827"/>
    </source>
</evidence>
<dbReference type="Pfam" id="PF06574">
    <property type="entry name" value="FAD_syn"/>
    <property type="match status" value="1"/>
</dbReference>
<dbReference type="NCBIfam" id="TIGR00083">
    <property type="entry name" value="ribF"/>
    <property type="match status" value="1"/>
</dbReference>
<reference evidence="16 17" key="1">
    <citation type="submission" date="2023-03" db="EMBL/GenBank/DDBJ databases">
        <title>MT1 and MT2 Draft Genomes of Novel Species.</title>
        <authorList>
            <person name="Venkateswaran K."/>
        </authorList>
    </citation>
    <scope>NUCLEOTIDE SEQUENCE [LARGE SCALE GENOMIC DNA]</scope>
    <source>
        <strain evidence="16 17">IF8SW-P5</strain>
    </source>
</reference>
<keyword evidence="17" id="KW-1185">Reference proteome</keyword>
<dbReference type="Proteomes" id="UP001630303">
    <property type="component" value="Unassembled WGS sequence"/>
</dbReference>
<dbReference type="SMART" id="SM00904">
    <property type="entry name" value="Flavokinase"/>
    <property type="match status" value="1"/>
</dbReference>
<accession>A0ABW9GIF4</accession>
<comment type="similarity">
    <text evidence="14">Belongs to the ribF family.</text>
</comment>
<gene>
    <name evidence="16" type="ORF">P5G46_13380</name>
</gene>
<dbReference type="InterPro" id="IPR023468">
    <property type="entry name" value="Riboflavin_kinase"/>
</dbReference>
<keyword evidence="5 14" id="KW-0808">Transferase</keyword>
<dbReference type="InterPro" id="IPR014729">
    <property type="entry name" value="Rossmann-like_a/b/a_fold"/>
</dbReference>
<dbReference type="RefSeq" id="WP_239277166.1">
    <property type="nucleotide sequence ID" value="NZ_JAROCE010000004.1"/>
</dbReference>
<keyword evidence="6 14" id="KW-0548">Nucleotidyltransferase</keyword>
<dbReference type="CDD" id="cd02064">
    <property type="entry name" value="FAD_synthetase_N"/>
    <property type="match status" value="1"/>
</dbReference>
<dbReference type="GO" id="GO:0008531">
    <property type="term" value="F:riboflavin kinase activity"/>
    <property type="evidence" value="ECO:0007669"/>
    <property type="project" value="UniProtKB-EC"/>
</dbReference>
<dbReference type="GO" id="GO:0003919">
    <property type="term" value="F:FMN adenylyltransferase activity"/>
    <property type="evidence" value="ECO:0007669"/>
    <property type="project" value="UniProtKB-EC"/>
</dbReference>
<dbReference type="SUPFAM" id="SSF82114">
    <property type="entry name" value="Riboflavin kinase-like"/>
    <property type="match status" value="1"/>
</dbReference>
<keyword evidence="7 14" id="KW-0547">Nucleotide-binding</keyword>
<evidence type="ECO:0000256" key="7">
    <source>
        <dbReference type="ARBA" id="ARBA00022741"/>
    </source>
</evidence>
<dbReference type="NCBIfam" id="TIGR00125">
    <property type="entry name" value="cyt_tran_rel"/>
    <property type="match status" value="1"/>
</dbReference>
<dbReference type="InterPro" id="IPR015864">
    <property type="entry name" value="FAD_synthase"/>
</dbReference>
<dbReference type="PANTHER" id="PTHR22749">
    <property type="entry name" value="RIBOFLAVIN KINASE/FMN ADENYLYLTRANSFERASE"/>
    <property type="match status" value="1"/>
</dbReference>
<dbReference type="InterPro" id="IPR023465">
    <property type="entry name" value="Riboflavin_kinase_dom_sf"/>
</dbReference>
<evidence type="ECO:0000256" key="8">
    <source>
        <dbReference type="ARBA" id="ARBA00022777"/>
    </source>
</evidence>
<dbReference type="InterPro" id="IPR002606">
    <property type="entry name" value="Riboflavin_kinase_bac"/>
</dbReference>
<dbReference type="EC" id="2.7.1.26" evidence="14"/>
<dbReference type="Gene3D" id="2.40.30.30">
    <property type="entry name" value="Riboflavin kinase-like"/>
    <property type="match status" value="1"/>
</dbReference>
<evidence type="ECO:0000256" key="2">
    <source>
        <dbReference type="ARBA" id="ARBA00005201"/>
    </source>
</evidence>
<evidence type="ECO:0000256" key="12">
    <source>
        <dbReference type="ARBA" id="ARBA00047880"/>
    </source>
</evidence>
<evidence type="ECO:0000256" key="11">
    <source>
        <dbReference type="ARBA" id="ARBA00023268"/>
    </source>
</evidence>
<dbReference type="EC" id="2.7.7.2" evidence="14"/>
<dbReference type="Pfam" id="PF01687">
    <property type="entry name" value="Flavokinase"/>
    <property type="match status" value="1"/>
</dbReference>
<evidence type="ECO:0000256" key="1">
    <source>
        <dbReference type="ARBA" id="ARBA00004726"/>
    </source>
</evidence>
<evidence type="ECO:0000313" key="16">
    <source>
        <dbReference type="EMBL" id="MFM2721504.1"/>
    </source>
</evidence>
<keyword evidence="9 14" id="KW-0274">FAD</keyword>
<evidence type="ECO:0000313" key="17">
    <source>
        <dbReference type="Proteomes" id="UP001630303"/>
    </source>
</evidence>
<dbReference type="PIRSF" id="PIRSF004491">
    <property type="entry name" value="FAD_Synth"/>
    <property type="match status" value="1"/>
</dbReference>
<evidence type="ECO:0000256" key="13">
    <source>
        <dbReference type="ARBA" id="ARBA00049494"/>
    </source>
</evidence>
<dbReference type="InterPro" id="IPR015865">
    <property type="entry name" value="Riboflavin_kinase_bac/euk"/>
</dbReference>
<evidence type="ECO:0000256" key="14">
    <source>
        <dbReference type="PIRNR" id="PIRNR004491"/>
    </source>
</evidence>
<evidence type="ECO:0000256" key="3">
    <source>
        <dbReference type="ARBA" id="ARBA00022630"/>
    </source>
</evidence>
<keyword evidence="3 14" id="KW-0285">Flavoprotein</keyword>
<keyword evidence="8 14" id="KW-0418">Kinase</keyword>
<dbReference type="InterPro" id="IPR004821">
    <property type="entry name" value="Cyt_trans-like"/>
</dbReference>
<proteinExistence type="inferred from homology"/>
<dbReference type="Gene3D" id="3.40.50.620">
    <property type="entry name" value="HUPs"/>
    <property type="match status" value="1"/>
</dbReference>